<dbReference type="EMBL" id="BMAW01064684">
    <property type="protein sequence ID" value="GFT46421.1"/>
    <property type="molecule type" value="Genomic_DNA"/>
</dbReference>
<evidence type="ECO:0000313" key="2">
    <source>
        <dbReference type="Proteomes" id="UP000887013"/>
    </source>
</evidence>
<accession>A0A8X6TTX1</accession>
<dbReference type="AlphaFoldDB" id="A0A8X6TTX1"/>
<reference evidence="1" key="1">
    <citation type="submission" date="2020-08" db="EMBL/GenBank/DDBJ databases">
        <title>Multicomponent nature underlies the extraordinary mechanical properties of spider dragline silk.</title>
        <authorList>
            <person name="Kono N."/>
            <person name="Nakamura H."/>
            <person name="Mori M."/>
            <person name="Yoshida Y."/>
            <person name="Ohtoshi R."/>
            <person name="Malay A.D."/>
            <person name="Moran D.A.P."/>
            <person name="Tomita M."/>
            <person name="Numata K."/>
            <person name="Arakawa K."/>
        </authorList>
    </citation>
    <scope>NUCLEOTIDE SEQUENCE</scope>
</reference>
<sequence>MVYLPDSRLGALSLVFLGIRTSYKDDMGASSAELVYGTALKTAWRIIFQFASNVSAPEFLQSLRRHVCAFKPVPASRHSS</sequence>
<keyword evidence="2" id="KW-1185">Reference proteome</keyword>
<proteinExistence type="predicted"/>
<gene>
    <name evidence="1" type="ORF">NPIL_405031</name>
</gene>
<dbReference type="Proteomes" id="UP000887013">
    <property type="component" value="Unassembled WGS sequence"/>
</dbReference>
<protein>
    <submittedName>
        <fullName evidence="1">Uncharacterized protein</fullName>
    </submittedName>
</protein>
<organism evidence="1 2">
    <name type="scientific">Nephila pilipes</name>
    <name type="common">Giant wood spider</name>
    <name type="synonym">Nephila maculata</name>
    <dbReference type="NCBI Taxonomy" id="299642"/>
    <lineage>
        <taxon>Eukaryota</taxon>
        <taxon>Metazoa</taxon>
        <taxon>Ecdysozoa</taxon>
        <taxon>Arthropoda</taxon>
        <taxon>Chelicerata</taxon>
        <taxon>Arachnida</taxon>
        <taxon>Araneae</taxon>
        <taxon>Araneomorphae</taxon>
        <taxon>Entelegynae</taxon>
        <taxon>Araneoidea</taxon>
        <taxon>Nephilidae</taxon>
        <taxon>Nephila</taxon>
    </lineage>
</organism>
<comment type="caution">
    <text evidence="1">The sequence shown here is derived from an EMBL/GenBank/DDBJ whole genome shotgun (WGS) entry which is preliminary data.</text>
</comment>
<dbReference type="OrthoDB" id="422540at2759"/>
<evidence type="ECO:0000313" key="1">
    <source>
        <dbReference type="EMBL" id="GFT46421.1"/>
    </source>
</evidence>
<name>A0A8X6TTX1_NEPPI</name>